<sequence>MGGALFTQTTLSTHPQSPRGAVSILLSLLRLLHPVNYGFRFGRKKSPKSSSSTRDQDEHVDVKLLQPRPPFPGRASTGAASESDAVDVRRNLGPPPSRSAIFSAYGDPHSANSTRSLPSEYPASVPTTETLVEPSVVTPKRPLFPWSSKSQPNTTKVKSKAKSYTSKSRRYFCCTRRRGPFLIQLEVLPTSQTSVSRTHPTSCSQRIDFTRFRQFFIIFTCPTTPDSRYTLP</sequence>
<accession>A0A6A4HCH6</accession>
<proteinExistence type="predicted"/>
<dbReference type="EMBL" id="ML769529">
    <property type="protein sequence ID" value="KAE9395516.1"/>
    <property type="molecule type" value="Genomic_DNA"/>
</dbReference>
<dbReference type="AlphaFoldDB" id="A0A6A4HCH6"/>
<reference evidence="2" key="1">
    <citation type="journal article" date="2019" name="Environ. Microbiol.">
        <title>Fungal ecological strategies reflected in gene transcription - a case study of two litter decomposers.</title>
        <authorList>
            <person name="Barbi F."/>
            <person name="Kohler A."/>
            <person name="Barry K."/>
            <person name="Baskaran P."/>
            <person name="Daum C."/>
            <person name="Fauchery L."/>
            <person name="Ihrmark K."/>
            <person name="Kuo A."/>
            <person name="LaButti K."/>
            <person name="Lipzen A."/>
            <person name="Morin E."/>
            <person name="Grigoriev I.V."/>
            <person name="Henrissat B."/>
            <person name="Lindahl B."/>
            <person name="Martin F."/>
        </authorList>
    </citation>
    <scope>NUCLEOTIDE SEQUENCE</scope>
    <source>
        <strain evidence="2">JB14</strain>
    </source>
</reference>
<dbReference type="Proteomes" id="UP000799118">
    <property type="component" value="Unassembled WGS sequence"/>
</dbReference>
<dbReference type="OrthoDB" id="2687738at2759"/>
<feature type="region of interest" description="Disordered" evidence="1">
    <location>
        <begin position="42"/>
        <end position="125"/>
    </location>
</feature>
<organism evidence="2 3">
    <name type="scientific">Gymnopus androsaceus JB14</name>
    <dbReference type="NCBI Taxonomy" id="1447944"/>
    <lineage>
        <taxon>Eukaryota</taxon>
        <taxon>Fungi</taxon>
        <taxon>Dikarya</taxon>
        <taxon>Basidiomycota</taxon>
        <taxon>Agaricomycotina</taxon>
        <taxon>Agaricomycetes</taxon>
        <taxon>Agaricomycetidae</taxon>
        <taxon>Agaricales</taxon>
        <taxon>Marasmiineae</taxon>
        <taxon>Omphalotaceae</taxon>
        <taxon>Gymnopus</taxon>
    </lineage>
</organism>
<protein>
    <submittedName>
        <fullName evidence="2">Uncharacterized protein</fullName>
    </submittedName>
</protein>
<evidence type="ECO:0000313" key="3">
    <source>
        <dbReference type="Proteomes" id="UP000799118"/>
    </source>
</evidence>
<evidence type="ECO:0000256" key="1">
    <source>
        <dbReference type="SAM" id="MobiDB-lite"/>
    </source>
</evidence>
<name>A0A6A4HCH6_9AGAR</name>
<keyword evidence="3" id="KW-1185">Reference proteome</keyword>
<gene>
    <name evidence="2" type="ORF">BT96DRAFT_142963</name>
</gene>
<evidence type="ECO:0000313" key="2">
    <source>
        <dbReference type="EMBL" id="KAE9395516.1"/>
    </source>
</evidence>